<evidence type="ECO:0000256" key="5">
    <source>
        <dbReference type="ARBA" id="ARBA00022363"/>
    </source>
</evidence>
<feature type="binding site" evidence="14">
    <location>
        <position position="119"/>
    </location>
    <ligand>
        <name>[4Fe-4S] cluster</name>
        <dbReference type="ChEBI" id="CHEBI:49883"/>
        <note>4Fe-4S-S-AdoMet</note>
    </ligand>
</feature>
<evidence type="ECO:0000256" key="14">
    <source>
        <dbReference type="PIRSR" id="PIRSR004911-1"/>
    </source>
</evidence>
<keyword evidence="11 14" id="KW-0411">Iron-sulfur</keyword>
<dbReference type="PIRSF" id="PIRSF004911">
    <property type="entry name" value="DUF160"/>
    <property type="match status" value="1"/>
</dbReference>
<evidence type="ECO:0000256" key="7">
    <source>
        <dbReference type="ARBA" id="ARBA00022691"/>
    </source>
</evidence>
<evidence type="ECO:0000256" key="16">
    <source>
        <dbReference type="SAM" id="MobiDB-lite"/>
    </source>
</evidence>
<dbReference type="CDD" id="cd01335">
    <property type="entry name" value="Radical_SAM"/>
    <property type="match status" value="1"/>
</dbReference>
<dbReference type="Proteomes" id="UP000010809">
    <property type="component" value="Chromosome"/>
</dbReference>
<keyword evidence="7" id="KW-0949">S-adenosyl-L-methionine</keyword>
<evidence type="ECO:0000256" key="3">
    <source>
        <dbReference type="ARBA" id="ARBA00001966"/>
    </source>
</evidence>
<reference evidence="18" key="1">
    <citation type="submission" date="2015-12" db="EMBL/GenBank/DDBJ databases">
        <authorList>
            <person name="Tikhonova T.V."/>
            <person name="Pavlov A.R."/>
            <person name="Beletsky A.V."/>
            <person name="Mardanov A.V."/>
            <person name="Sorokin D.Y."/>
            <person name="Ravin N.V."/>
            <person name="Popov V.O."/>
        </authorList>
    </citation>
    <scope>NUCLEOTIDE SEQUENCE</scope>
    <source>
        <strain evidence="18">DSM 14787</strain>
    </source>
</reference>
<keyword evidence="9 15" id="KW-0663">Pyridoxal phosphate</keyword>
<feature type="binding site" evidence="14">
    <location>
        <position position="126"/>
    </location>
    <ligand>
        <name>[4Fe-4S] cluster</name>
        <dbReference type="ChEBI" id="CHEBI:49883"/>
        <note>4Fe-4S-S-AdoMet</note>
    </ligand>
</feature>
<name>L0DYX2_THIND</name>
<dbReference type="SUPFAM" id="SSF102114">
    <property type="entry name" value="Radical SAM enzymes"/>
    <property type="match status" value="1"/>
</dbReference>
<comment type="cofactor">
    <cofactor evidence="2 15">
        <name>pyridoxal 5'-phosphate</name>
        <dbReference type="ChEBI" id="CHEBI:597326"/>
    </cofactor>
</comment>
<dbReference type="InterPro" id="IPR003739">
    <property type="entry name" value="Lys_aminomutase/Glu_NH3_mut"/>
</dbReference>
<feature type="region of interest" description="Disordered" evidence="16">
    <location>
        <begin position="328"/>
        <end position="349"/>
    </location>
</feature>
<dbReference type="STRING" id="1255043.TVNIR_3147"/>
<dbReference type="SFLD" id="SFLDG01070">
    <property type="entry name" value="PLP-dependent"/>
    <property type="match status" value="1"/>
</dbReference>
<dbReference type="PROSITE" id="PS51918">
    <property type="entry name" value="RADICAL_SAM"/>
    <property type="match status" value="1"/>
</dbReference>
<proteinExistence type="inferred from homology"/>
<dbReference type="InterPro" id="IPR022462">
    <property type="entry name" value="EpmB"/>
</dbReference>
<accession>L0DYX2</accession>
<dbReference type="InterPro" id="IPR007197">
    <property type="entry name" value="rSAM"/>
</dbReference>
<keyword evidence="8 14" id="KW-0479">Metal-binding</keyword>
<evidence type="ECO:0000313" key="19">
    <source>
        <dbReference type="Proteomes" id="UP000010809"/>
    </source>
</evidence>
<dbReference type="GO" id="GO:0016853">
    <property type="term" value="F:isomerase activity"/>
    <property type="evidence" value="ECO:0007669"/>
    <property type="project" value="UniProtKB-KW"/>
</dbReference>
<dbReference type="PANTHER" id="PTHR30538">
    <property type="entry name" value="LYSINE 2,3-AMINOMUTASE-RELATED"/>
    <property type="match status" value="1"/>
</dbReference>
<keyword evidence="10" id="KW-0408">Iron</keyword>
<evidence type="ECO:0000256" key="12">
    <source>
        <dbReference type="ARBA" id="ARBA00023235"/>
    </source>
</evidence>
<dbReference type="KEGG" id="tni:TVNIR_3147"/>
<evidence type="ECO:0000256" key="4">
    <source>
        <dbReference type="ARBA" id="ARBA00008703"/>
    </source>
</evidence>
<keyword evidence="6 14" id="KW-0004">4Fe-4S</keyword>
<evidence type="ECO:0000256" key="2">
    <source>
        <dbReference type="ARBA" id="ARBA00001933"/>
    </source>
</evidence>
<evidence type="ECO:0000259" key="17">
    <source>
        <dbReference type="PROSITE" id="PS51918"/>
    </source>
</evidence>
<dbReference type="InterPro" id="IPR058240">
    <property type="entry name" value="rSAM_sf"/>
</dbReference>
<dbReference type="GO" id="GO:0051539">
    <property type="term" value="F:4 iron, 4 sulfur cluster binding"/>
    <property type="evidence" value="ECO:0007669"/>
    <property type="project" value="UniProtKB-KW"/>
</dbReference>
<evidence type="ECO:0000256" key="1">
    <source>
        <dbReference type="ARBA" id="ARBA00001352"/>
    </source>
</evidence>
<feature type="modified residue" description="N6-(pyridoxal phosphate)lysine" evidence="15">
    <location>
        <position position="330"/>
    </location>
</feature>
<dbReference type="Gene3D" id="3.20.20.70">
    <property type="entry name" value="Aldolase class I"/>
    <property type="match status" value="1"/>
</dbReference>
<keyword evidence="12" id="KW-0413">Isomerase</keyword>
<evidence type="ECO:0000256" key="15">
    <source>
        <dbReference type="PIRSR" id="PIRSR603739-50"/>
    </source>
</evidence>
<dbReference type="AlphaFoldDB" id="L0DYX2"/>
<evidence type="ECO:0000256" key="8">
    <source>
        <dbReference type="ARBA" id="ARBA00022723"/>
    </source>
</evidence>
<evidence type="ECO:0000256" key="10">
    <source>
        <dbReference type="ARBA" id="ARBA00023004"/>
    </source>
</evidence>
<dbReference type="NCBIfam" id="TIGR00238">
    <property type="entry name" value="KamA family radical SAM protein"/>
    <property type="match status" value="1"/>
</dbReference>
<sequence length="357" mass="39119">MIPRPGPSAQTPKWQRALARAITDPLELLRRLDLEPDREPEALQAHHGFRTLVPESYLARIRRGDPRDPLLLQVLPQGAEVNERPGFLADPVGDRSALATLGLLHKYPGRVLLVTTGACAIHCRYCFRREFPYGELQASRDWGDALDYIRANTGITEVILSGGDPLALPDRRLSELVRRLDAVAHLRRLRIHTRLPVVLPERVDAGLLSWLGTGRLAHVVVLHANHPREFEAPAAAALARLRSAGVTLLNQAVLLAGINDDPDTLCELQQAGFAAGVLPYYLHLLDRARGVGHFDVDERRAQALHAMLRERLPGYLVPRLVREIAGAPSKVPVPGDPAPRAGSDPVGDGGARMFSIG</sequence>
<dbReference type="SFLD" id="SFLDS00029">
    <property type="entry name" value="Radical_SAM"/>
    <property type="match status" value="1"/>
</dbReference>
<feature type="binding site" evidence="14">
    <location>
        <position position="123"/>
    </location>
    <ligand>
        <name>[4Fe-4S] cluster</name>
        <dbReference type="ChEBI" id="CHEBI:49883"/>
        <note>4Fe-4S-S-AdoMet</note>
    </ligand>
</feature>
<organism evidence="18 19">
    <name type="scientific">Thioalkalivibrio nitratireducens (strain DSM 14787 / UNIQEM 213 / ALEN2)</name>
    <dbReference type="NCBI Taxonomy" id="1255043"/>
    <lineage>
        <taxon>Bacteria</taxon>
        <taxon>Pseudomonadati</taxon>
        <taxon>Pseudomonadota</taxon>
        <taxon>Gammaproteobacteria</taxon>
        <taxon>Chromatiales</taxon>
        <taxon>Ectothiorhodospiraceae</taxon>
        <taxon>Thioalkalivibrio</taxon>
    </lineage>
</organism>
<dbReference type="GO" id="GO:0046872">
    <property type="term" value="F:metal ion binding"/>
    <property type="evidence" value="ECO:0007669"/>
    <property type="project" value="UniProtKB-KW"/>
</dbReference>
<gene>
    <name evidence="18" type="ordered locus">TVNIR_3147</name>
</gene>
<evidence type="ECO:0000313" key="18">
    <source>
        <dbReference type="EMBL" id="AGA34784.1"/>
    </source>
</evidence>
<comment type="catalytic activity">
    <reaction evidence="1">
        <text>L-lysine = D-beta-lysine</text>
        <dbReference type="Rhea" id="RHEA:44148"/>
        <dbReference type="ChEBI" id="CHEBI:32551"/>
        <dbReference type="ChEBI" id="CHEBI:84138"/>
    </reaction>
</comment>
<dbReference type="eggNOG" id="COG1509">
    <property type="taxonomic scope" value="Bacteria"/>
</dbReference>
<comment type="cofactor">
    <cofactor evidence="3">
        <name>[4Fe-4S] cluster</name>
        <dbReference type="ChEBI" id="CHEBI:49883"/>
    </cofactor>
</comment>
<evidence type="ECO:0000256" key="13">
    <source>
        <dbReference type="ARBA" id="ARBA00030756"/>
    </source>
</evidence>
<dbReference type="PATRIC" id="fig|1255043.3.peg.3175"/>
<evidence type="ECO:0000256" key="6">
    <source>
        <dbReference type="ARBA" id="ARBA00022485"/>
    </source>
</evidence>
<dbReference type="Pfam" id="PF04055">
    <property type="entry name" value="Radical_SAM"/>
    <property type="match status" value="1"/>
</dbReference>
<dbReference type="HOGENOM" id="CLU_032161_2_0_6"/>
<feature type="domain" description="Radical SAM core" evidence="17">
    <location>
        <begin position="105"/>
        <end position="328"/>
    </location>
</feature>
<dbReference type="PANTHER" id="PTHR30538:SF1">
    <property type="entry name" value="L-LYSINE 2,3-AMINOMUTASE"/>
    <property type="match status" value="1"/>
</dbReference>
<evidence type="ECO:0000256" key="9">
    <source>
        <dbReference type="ARBA" id="ARBA00022898"/>
    </source>
</evidence>
<dbReference type="NCBIfam" id="TIGR03821">
    <property type="entry name" value="EFP_modif_epmB"/>
    <property type="match status" value="1"/>
</dbReference>
<dbReference type="EMBL" id="CP003989">
    <property type="protein sequence ID" value="AGA34784.1"/>
    <property type="molecule type" value="Genomic_DNA"/>
</dbReference>
<evidence type="ECO:0000256" key="11">
    <source>
        <dbReference type="ARBA" id="ARBA00023014"/>
    </source>
</evidence>
<dbReference type="SFLD" id="SFLDF00314">
    <property type="entry name" value="L-lysine_2_3-aminomutase_(yjeK"/>
    <property type="match status" value="1"/>
</dbReference>
<protein>
    <recommendedName>
        <fullName evidence="5">L-lysine 2,3-aminomutase</fullName>
    </recommendedName>
    <alternativeName>
        <fullName evidence="13">EF-P post-translational modification enzyme B</fullName>
    </alternativeName>
</protein>
<keyword evidence="19" id="KW-1185">Reference proteome</keyword>
<dbReference type="InterPro" id="IPR013785">
    <property type="entry name" value="Aldolase_TIM"/>
</dbReference>
<comment type="similarity">
    <text evidence="4">Belongs to the radical SAM superfamily. KamA family.</text>
</comment>